<organism evidence="6 7">
    <name type="scientific">Neurospora tetraspora</name>
    <dbReference type="NCBI Taxonomy" id="94610"/>
    <lineage>
        <taxon>Eukaryota</taxon>
        <taxon>Fungi</taxon>
        <taxon>Dikarya</taxon>
        <taxon>Ascomycota</taxon>
        <taxon>Pezizomycotina</taxon>
        <taxon>Sordariomycetes</taxon>
        <taxon>Sordariomycetidae</taxon>
        <taxon>Sordariales</taxon>
        <taxon>Sordariaceae</taxon>
        <taxon>Neurospora</taxon>
    </lineage>
</organism>
<reference evidence="6" key="2">
    <citation type="submission" date="2023-06" db="EMBL/GenBank/DDBJ databases">
        <authorList>
            <consortium name="Lawrence Berkeley National Laboratory"/>
            <person name="Haridas S."/>
            <person name="Hensen N."/>
            <person name="Bonometti L."/>
            <person name="Westerberg I."/>
            <person name="Brannstrom I.O."/>
            <person name="Guillou S."/>
            <person name="Cros-Aarteil S."/>
            <person name="Calhoun S."/>
            <person name="Kuo A."/>
            <person name="Mondo S."/>
            <person name="Pangilinan J."/>
            <person name="Riley R."/>
            <person name="Labutti K."/>
            <person name="Andreopoulos B."/>
            <person name="Lipzen A."/>
            <person name="Chen C."/>
            <person name="Yanf M."/>
            <person name="Daum C."/>
            <person name="Ng V."/>
            <person name="Clum A."/>
            <person name="Steindorff A."/>
            <person name="Ohm R."/>
            <person name="Martin F."/>
            <person name="Silar P."/>
            <person name="Natvig D."/>
            <person name="Lalanne C."/>
            <person name="Gautier V."/>
            <person name="Ament-Velasquez S.L."/>
            <person name="Kruys A."/>
            <person name="Hutchinson M.I."/>
            <person name="Powell A.J."/>
            <person name="Barry K."/>
            <person name="Miller A.N."/>
            <person name="Grigoriev I.V."/>
            <person name="Debuchy R."/>
            <person name="Gladieux P."/>
            <person name="Thoren M.H."/>
            <person name="Johannesson H."/>
        </authorList>
    </citation>
    <scope>NUCLEOTIDE SEQUENCE</scope>
    <source>
        <strain evidence="6">CBS 560.94</strain>
    </source>
</reference>
<protein>
    <recommendedName>
        <fullName evidence="5">BZIP domain-containing protein</fullName>
    </recommendedName>
</protein>
<dbReference type="CDD" id="cd14688">
    <property type="entry name" value="bZIP_YAP"/>
    <property type="match status" value="1"/>
</dbReference>
<dbReference type="PANTHER" id="PTHR24171">
    <property type="entry name" value="ANKYRIN REPEAT DOMAIN-CONTAINING PROTEIN 39-RELATED"/>
    <property type="match status" value="1"/>
</dbReference>
<comment type="caution">
    <text evidence="6">The sequence shown here is derived from an EMBL/GenBank/DDBJ whole genome shotgun (WGS) entry which is preliminary data.</text>
</comment>
<evidence type="ECO:0000259" key="5">
    <source>
        <dbReference type="PROSITE" id="PS00036"/>
    </source>
</evidence>
<evidence type="ECO:0000256" key="3">
    <source>
        <dbReference type="PROSITE-ProRule" id="PRU00023"/>
    </source>
</evidence>
<evidence type="ECO:0000256" key="2">
    <source>
        <dbReference type="ARBA" id="ARBA00023043"/>
    </source>
</evidence>
<dbReference type="PROSITE" id="PS50088">
    <property type="entry name" value="ANK_REPEAT"/>
    <property type="match status" value="2"/>
</dbReference>
<feature type="domain" description="BZIP" evidence="5">
    <location>
        <begin position="22"/>
        <end position="37"/>
    </location>
</feature>
<dbReference type="AlphaFoldDB" id="A0AAE0J7G2"/>
<sequence length="370" mass="40097">MTTETTSATEKTPSPKPVVNDRRKVQNRIAQRRFRHKKAMEARAASLQAEGIGHEYFNLHPQYAGNYELPYLGPSAPTSPTDVPQPGWHPTIEYQIGVWDNQLFGSDNFYLSSPPADIVAPMSPPNSSAPSLSPDGLVYGGEAPNKTPCFPLLDQEGYPVPMQQNHLFRNGMLPGAPFDVNGSVPGAPYHSFSNEATHGDNTDVSALDYAVNVGAQLRDQVATEWKRHKPAQSIDSSTWASKDGEQWEPLLHTAARNGNCGIIQMLLYHNTDVNERNSSGMTALHVAIENSQEDVIMLLLQRGVDVNAEDNSHRTALSMAVSSNSESGVLLFLMHGADPKLANPAFGGNLGNHTGGGMMGIQGRMGTETL</sequence>
<evidence type="ECO:0000256" key="1">
    <source>
        <dbReference type="ARBA" id="ARBA00022737"/>
    </source>
</evidence>
<dbReference type="PROSITE" id="PS50297">
    <property type="entry name" value="ANK_REP_REGION"/>
    <property type="match status" value="1"/>
</dbReference>
<dbReference type="Proteomes" id="UP001278500">
    <property type="component" value="Unassembled WGS sequence"/>
</dbReference>
<dbReference type="Pfam" id="PF12796">
    <property type="entry name" value="Ank_2"/>
    <property type="match status" value="1"/>
</dbReference>
<feature type="repeat" description="ANK" evidence="3">
    <location>
        <begin position="279"/>
        <end position="311"/>
    </location>
</feature>
<keyword evidence="7" id="KW-1185">Reference proteome</keyword>
<dbReference type="Gene3D" id="1.25.40.20">
    <property type="entry name" value="Ankyrin repeat-containing domain"/>
    <property type="match status" value="1"/>
</dbReference>
<reference evidence="6" key="1">
    <citation type="journal article" date="2023" name="Mol. Phylogenet. Evol.">
        <title>Genome-scale phylogeny and comparative genomics of the fungal order Sordariales.</title>
        <authorList>
            <person name="Hensen N."/>
            <person name="Bonometti L."/>
            <person name="Westerberg I."/>
            <person name="Brannstrom I.O."/>
            <person name="Guillou S."/>
            <person name="Cros-Aarteil S."/>
            <person name="Calhoun S."/>
            <person name="Haridas S."/>
            <person name="Kuo A."/>
            <person name="Mondo S."/>
            <person name="Pangilinan J."/>
            <person name="Riley R."/>
            <person name="LaButti K."/>
            <person name="Andreopoulos B."/>
            <person name="Lipzen A."/>
            <person name="Chen C."/>
            <person name="Yan M."/>
            <person name="Daum C."/>
            <person name="Ng V."/>
            <person name="Clum A."/>
            <person name="Steindorff A."/>
            <person name="Ohm R.A."/>
            <person name="Martin F."/>
            <person name="Silar P."/>
            <person name="Natvig D.O."/>
            <person name="Lalanne C."/>
            <person name="Gautier V."/>
            <person name="Ament-Velasquez S.L."/>
            <person name="Kruys A."/>
            <person name="Hutchinson M.I."/>
            <person name="Powell A.J."/>
            <person name="Barry K."/>
            <person name="Miller A.N."/>
            <person name="Grigoriev I.V."/>
            <person name="Debuchy R."/>
            <person name="Gladieux P."/>
            <person name="Hiltunen Thoren M."/>
            <person name="Johannesson H."/>
        </authorList>
    </citation>
    <scope>NUCLEOTIDE SEQUENCE</scope>
    <source>
        <strain evidence="6">CBS 560.94</strain>
    </source>
</reference>
<dbReference type="SUPFAM" id="SSF48403">
    <property type="entry name" value="Ankyrin repeat"/>
    <property type="match status" value="1"/>
</dbReference>
<keyword evidence="2 3" id="KW-0040">ANK repeat</keyword>
<feature type="region of interest" description="Disordered" evidence="4">
    <location>
        <begin position="1"/>
        <end position="24"/>
    </location>
</feature>
<accession>A0AAE0J7G2</accession>
<evidence type="ECO:0000313" key="6">
    <source>
        <dbReference type="EMBL" id="KAK3337962.1"/>
    </source>
</evidence>
<dbReference type="InterPro" id="IPR004827">
    <property type="entry name" value="bZIP"/>
</dbReference>
<dbReference type="InterPro" id="IPR002110">
    <property type="entry name" value="Ankyrin_rpt"/>
</dbReference>
<dbReference type="RefSeq" id="XP_062677413.1">
    <property type="nucleotide sequence ID" value="XM_062823256.1"/>
</dbReference>
<dbReference type="InterPro" id="IPR036770">
    <property type="entry name" value="Ankyrin_rpt-contain_sf"/>
</dbReference>
<dbReference type="GO" id="GO:0003700">
    <property type="term" value="F:DNA-binding transcription factor activity"/>
    <property type="evidence" value="ECO:0007669"/>
    <property type="project" value="InterPro"/>
</dbReference>
<dbReference type="GeneID" id="87860410"/>
<evidence type="ECO:0000256" key="4">
    <source>
        <dbReference type="SAM" id="MobiDB-lite"/>
    </source>
</evidence>
<keyword evidence="1" id="KW-0677">Repeat</keyword>
<evidence type="ECO:0000313" key="7">
    <source>
        <dbReference type="Proteomes" id="UP001278500"/>
    </source>
</evidence>
<name>A0AAE0J7G2_9PEZI</name>
<dbReference type="PROSITE" id="PS00036">
    <property type="entry name" value="BZIP_BASIC"/>
    <property type="match status" value="1"/>
</dbReference>
<feature type="compositionally biased region" description="Low complexity" evidence="4">
    <location>
        <begin position="1"/>
        <end position="12"/>
    </location>
</feature>
<proteinExistence type="predicted"/>
<feature type="repeat" description="ANK" evidence="3">
    <location>
        <begin position="246"/>
        <end position="278"/>
    </location>
</feature>
<dbReference type="SMART" id="SM00248">
    <property type="entry name" value="ANK"/>
    <property type="match status" value="3"/>
</dbReference>
<dbReference type="EMBL" id="JAUEPP010000008">
    <property type="protein sequence ID" value="KAK3337962.1"/>
    <property type="molecule type" value="Genomic_DNA"/>
</dbReference>
<dbReference type="PANTHER" id="PTHR24171:SF9">
    <property type="entry name" value="ANKYRIN REPEAT DOMAIN-CONTAINING PROTEIN 39"/>
    <property type="match status" value="1"/>
</dbReference>
<gene>
    <name evidence="6" type="ORF">B0H65DRAFT_308829</name>
</gene>